<evidence type="ECO:0000313" key="1">
    <source>
        <dbReference type="EMBL" id="MCP2164062.1"/>
    </source>
</evidence>
<gene>
    <name evidence="1" type="ORF">LX83_000902</name>
</gene>
<accession>A0AAE3KEM8</accession>
<dbReference type="AlphaFoldDB" id="A0AAE3KEM8"/>
<keyword evidence="2" id="KW-1185">Reference proteome</keyword>
<sequence length="358" mass="36683">MHTITGTSSGGSLPRRAVLHGLLGGAALTAVGALGAGGTATAAPAGRRRTVLVATNEPWGTYHVKPLLAEANRRGWRLVQVVPDLSQIAGDDPVPVVVPERAPAADLLVVTGAGDWPVECAARLRRLPVAASSLAYLGPAQADRARELRPRLRLVTSSSPAESRAFASYLGVHQRRVRVVGSPQTDDLPRRAAEPGLVLVLTSVTHPDGTGGAAPGTELLLASAERLAAAGKRILVGLHPREDRALWSRYEISAVPSLQASARAEAAIGIPGTVFPLVAAVGTPLVGCTDPALTVPDYLRAVCSSTITDPAAAVSAVDGARLPDAATLADAVGPVGGSARRLLDAWAGAARPRPGHGR</sequence>
<reference evidence="1" key="1">
    <citation type="submission" date="2022-06" db="EMBL/GenBank/DDBJ databases">
        <title>Genomic Encyclopedia of Archaeal and Bacterial Type Strains, Phase II (KMG-II): from individual species to whole genera.</title>
        <authorList>
            <person name="Goeker M."/>
        </authorList>
    </citation>
    <scope>NUCLEOTIDE SEQUENCE</scope>
    <source>
        <strain evidence="1">DSM 43935</strain>
    </source>
</reference>
<dbReference type="EMBL" id="JAMTCK010000002">
    <property type="protein sequence ID" value="MCP2164062.1"/>
    <property type="molecule type" value="Genomic_DNA"/>
</dbReference>
<protein>
    <submittedName>
        <fullName evidence="1">Uncharacterized protein</fullName>
    </submittedName>
</protein>
<dbReference type="RefSeq" id="WP_253767354.1">
    <property type="nucleotide sequence ID" value="NZ_JAMTCK010000002.1"/>
</dbReference>
<name>A0AAE3KEM8_9PSEU</name>
<organism evidence="1 2">
    <name type="scientific">Goodfellowiella coeruleoviolacea</name>
    <dbReference type="NCBI Taxonomy" id="334858"/>
    <lineage>
        <taxon>Bacteria</taxon>
        <taxon>Bacillati</taxon>
        <taxon>Actinomycetota</taxon>
        <taxon>Actinomycetes</taxon>
        <taxon>Pseudonocardiales</taxon>
        <taxon>Pseudonocardiaceae</taxon>
        <taxon>Goodfellowiella</taxon>
    </lineage>
</organism>
<evidence type="ECO:0000313" key="2">
    <source>
        <dbReference type="Proteomes" id="UP001206128"/>
    </source>
</evidence>
<dbReference type="Proteomes" id="UP001206128">
    <property type="component" value="Unassembled WGS sequence"/>
</dbReference>
<dbReference type="InterPro" id="IPR006311">
    <property type="entry name" value="TAT_signal"/>
</dbReference>
<dbReference type="PROSITE" id="PS51318">
    <property type="entry name" value="TAT"/>
    <property type="match status" value="1"/>
</dbReference>
<comment type="caution">
    <text evidence="1">The sequence shown here is derived from an EMBL/GenBank/DDBJ whole genome shotgun (WGS) entry which is preliminary data.</text>
</comment>
<proteinExistence type="predicted"/>